<dbReference type="EMBL" id="VSSQ01002880">
    <property type="protein sequence ID" value="MPM17895.1"/>
    <property type="molecule type" value="Genomic_DNA"/>
</dbReference>
<protein>
    <submittedName>
        <fullName evidence="4">Uncharacterized protein</fullName>
    </submittedName>
</protein>
<keyword evidence="1" id="KW-0472">Membrane</keyword>
<keyword evidence="1" id="KW-0812">Transmembrane</keyword>
<organism evidence="4">
    <name type="scientific">bioreactor metagenome</name>
    <dbReference type="NCBI Taxonomy" id="1076179"/>
    <lineage>
        <taxon>unclassified sequences</taxon>
        <taxon>metagenomes</taxon>
        <taxon>ecological metagenomes</taxon>
    </lineage>
</organism>
<feature type="transmembrane region" description="Helical" evidence="1">
    <location>
        <begin position="214"/>
        <end position="233"/>
    </location>
</feature>
<feature type="domain" description="HD" evidence="2">
    <location>
        <begin position="257"/>
        <end position="379"/>
    </location>
</feature>
<dbReference type="AlphaFoldDB" id="A0A644XP26"/>
<feature type="domain" description="HD-GYP" evidence="3">
    <location>
        <begin position="235"/>
        <end position="422"/>
    </location>
</feature>
<dbReference type="SMART" id="SM00471">
    <property type="entry name" value="HDc"/>
    <property type="match status" value="1"/>
</dbReference>
<dbReference type="Gene3D" id="1.10.3210.10">
    <property type="entry name" value="Hypothetical protein af1432"/>
    <property type="match status" value="1"/>
</dbReference>
<feature type="transmembrane region" description="Helical" evidence="1">
    <location>
        <begin position="72"/>
        <end position="96"/>
    </location>
</feature>
<dbReference type="InterPro" id="IPR006674">
    <property type="entry name" value="HD_domain"/>
</dbReference>
<evidence type="ECO:0000313" key="4">
    <source>
        <dbReference type="EMBL" id="MPM17895.1"/>
    </source>
</evidence>
<dbReference type="Pfam" id="PF13487">
    <property type="entry name" value="HD_5"/>
    <property type="match status" value="1"/>
</dbReference>
<gene>
    <name evidence="4" type="ORF">SDC9_64295</name>
</gene>
<keyword evidence="1" id="KW-1133">Transmembrane helix</keyword>
<evidence type="ECO:0000259" key="2">
    <source>
        <dbReference type="PROSITE" id="PS51831"/>
    </source>
</evidence>
<dbReference type="InterPro" id="IPR006675">
    <property type="entry name" value="HDIG_dom"/>
</dbReference>
<feature type="transmembrane region" description="Helical" evidence="1">
    <location>
        <begin position="111"/>
        <end position="132"/>
    </location>
</feature>
<dbReference type="PANTHER" id="PTHR43155:SF2">
    <property type="entry name" value="CYCLIC DI-GMP PHOSPHODIESTERASE PA4108"/>
    <property type="match status" value="1"/>
</dbReference>
<dbReference type="PROSITE" id="PS51831">
    <property type="entry name" value="HD"/>
    <property type="match status" value="1"/>
</dbReference>
<reference evidence="4" key="1">
    <citation type="submission" date="2019-08" db="EMBL/GenBank/DDBJ databases">
        <authorList>
            <person name="Kucharzyk K."/>
            <person name="Murdoch R.W."/>
            <person name="Higgins S."/>
            <person name="Loffler F."/>
        </authorList>
    </citation>
    <scope>NUCLEOTIDE SEQUENCE</scope>
</reference>
<evidence type="ECO:0000256" key="1">
    <source>
        <dbReference type="SAM" id="Phobius"/>
    </source>
</evidence>
<accession>A0A644XP26</accession>
<feature type="transmembrane region" description="Helical" evidence="1">
    <location>
        <begin position="144"/>
        <end position="174"/>
    </location>
</feature>
<comment type="caution">
    <text evidence="4">The sequence shown here is derived from an EMBL/GenBank/DDBJ whole genome shotgun (WGS) entry which is preliminary data.</text>
</comment>
<dbReference type="PANTHER" id="PTHR43155">
    <property type="entry name" value="CYCLIC DI-GMP PHOSPHODIESTERASE PA4108-RELATED"/>
    <property type="match status" value="1"/>
</dbReference>
<feature type="transmembrane region" description="Helical" evidence="1">
    <location>
        <begin position="12"/>
        <end position="33"/>
    </location>
</feature>
<proteinExistence type="predicted"/>
<dbReference type="InterPro" id="IPR037522">
    <property type="entry name" value="HD_GYP_dom"/>
</dbReference>
<dbReference type="CDD" id="cd00077">
    <property type="entry name" value="HDc"/>
    <property type="match status" value="1"/>
</dbReference>
<sequence length="422" mass="48589">MKDLPKRQKIFFVSIYISTVTLFILSLFLNYISITYDDWKVVLFFTILTIITESFTVIYLEISFSTTFAITLASYILLGPFSSTIILISGFLFRIIKLEDGTYNHFFNAPLYGTLFNCCVQTLPIFIGNYFYITIGGKFGVNNLFESIVPLIIFSIVYFIFNTFIMSIMLSFYINKNVLYCYFSNIKLGIINYVAMIPFGVMLAIIFQYYNFRGVIIILCPIVLARQIFAMYIESKTQYIQTVEALMNAIEARDEYTQGHSRRVAEISVEIAKKLKYNQWKLEKLMVAAMLHDVGKIGVSDNILNKPGKLTIEEFNKIKEHSEIGYNILKEVKNLQYVGPVVKHHHERYDGKGYPEGKMEEEIGLDTYIVQLADAVDAMETDRPYRKGLSKDEIISELENNSGTQFHPEVAEVYLNILKSRA</sequence>
<feature type="transmembrane region" description="Helical" evidence="1">
    <location>
        <begin position="186"/>
        <end position="207"/>
    </location>
</feature>
<name>A0A644XP26_9ZZZZ</name>
<dbReference type="PROSITE" id="PS51832">
    <property type="entry name" value="HD_GYP"/>
    <property type="match status" value="1"/>
</dbReference>
<evidence type="ECO:0000259" key="3">
    <source>
        <dbReference type="PROSITE" id="PS51832"/>
    </source>
</evidence>
<dbReference type="NCBIfam" id="TIGR00277">
    <property type="entry name" value="HDIG"/>
    <property type="match status" value="1"/>
</dbReference>
<dbReference type="InterPro" id="IPR003607">
    <property type="entry name" value="HD/PDEase_dom"/>
</dbReference>
<dbReference type="SUPFAM" id="SSF109604">
    <property type="entry name" value="HD-domain/PDEase-like"/>
    <property type="match status" value="1"/>
</dbReference>
<feature type="transmembrane region" description="Helical" evidence="1">
    <location>
        <begin position="39"/>
        <end position="60"/>
    </location>
</feature>